<feature type="domain" description="Bacterial sugar transferase" evidence="8">
    <location>
        <begin position="281"/>
        <end position="460"/>
    </location>
</feature>
<dbReference type="GO" id="GO:0016020">
    <property type="term" value="C:membrane"/>
    <property type="evidence" value="ECO:0007669"/>
    <property type="project" value="UniProtKB-SubCell"/>
</dbReference>
<comment type="subcellular location">
    <subcellularLocation>
        <location evidence="1">Membrane</location>
        <topology evidence="1">Multi-pass membrane protein</topology>
    </subcellularLocation>
</comment>
<dbReference type="EMBL" id="FQWB01000010">
    <property type="protein sequence ID" value="SHG99774.1"/>
    <property type="molecule type" value="Genomic_DNA"/>
</dbReference>
<evidence type="ECO:0000313" key="9">
    <source>
        <dbReference type="EMBL" id="SHG99774.1"/>
    </source>
</evidence>
<feature type="transmembrane region" description="Helical" evidence="7">
    <location>
        <begin position="111"/>
        <end position="130"/>
    </location>
</feature>
<evidence type="ECO:0000259" key="8">
    <source>
        <dbReference type="Pfam" id="PF02397"/>
    </source>
</evidence>
<feature type="transmembrane region" description="Helical" evidence="7">
    <location>
        <begin position="50"/>
        <end position="69"/>
    </location>
</feature>
<dbReference type="PANTHER" id="PTHR30576">
    <property type="entry name" value="COLANIC BIOSYNTHESIS UDP-GLUCOSE LIPID CARRIER TRANSFERASE"/>
    <property type="match status" value="1"/>
</dbReference>
<proteinExistence type="inferred from homology"/>
<evidence type="ECO:0000313" key="10">
    <source>
        <dbReference type="Proteomes" id="UP000184516"/>
    </source>
</evidence>
<keyword evidence="5 7" id="KW-1133">Transmembrane helix</keyword>
<dbReference type="Pfam" id="PF02397">
    <property type="entry name" value="Bac_transf"/>
    <property type="match status" value="1"/>
</dbReference>
<dbReference type="Gene3D" id="3.40.50.720">
    <property type="entry name" value="NAD(P)-binding Rossmann-like Domain"/>
    <property type="match status" value="1"/>
</dbReference>
<dbReference type="Pfam" id="PF13727">
    <property type="entry name" value="CoA_binding_3"/>
    <property type="match status" value="1"/>
</dbReference>
<evidence type="ECO:0000256" key="3">
    <source>
        <dbReference type="ARBA" id="ARBA00022679"/>
    </source>
</evidence>
<feature type="transmembrane region" description="Helical" evidence="7">
    <location>
        <begin position="284"/>
        <end position="306"/>
    </location>
</feature>
<keyword evidence="3 9" id="KW-0808">Transferase</keyword>
<accession>A0A1M5PDA1</accession>
<feature type="transmembrane region" description="Helical" evidence="7">
    <location>
        <begin position="21"/>
        <end position="38"/>
    </location>
</feature>
<dbReference type="RefSeq" id="WP_073371886.1">
    <property type="nucleotide sequence ID" value="NZ_FQWB01000010.1"/>
</dbReference>
<evidence type="ECO:0000256" key="5">
    <source>
        <dbReference type="ARBA" id="ARBA00022989"/>
    </source>
</evidence>
<evidence type="ECO:0000256" key="1">
    <source>
        <dbReference type="ARBA" id="ARBA00004141"/>
    </source>
</evidence>
<dbReference type="InterPro" id="IPR003362">
    <property type="entry name" value="Bact_transf"/>
</dbReference>
<evidence type="ECO:0000256" key="4">
    <source>
        <dbReference type="ARBA" id="ARBA00022692"/>
    </source>
</evidence>
<dbReference type="NCBIfam" id="TIGR03025">
    <property type="entry name" value="EPS_sugtrans"/>
    <property type="match status" value="1"/>
</dbReference>
<name>A0A1M5PDA1_9FLAO</name>
<gene>
    <name evidence="9" type="ORF">SAMN05443549_11010</name>
</gene>
<evidence type="ECO:0000256" key="7">
    <source>
        <dbReference type="SAM" id="Phobius"/>
    </source>
</evidence>
<keyword evidence="6 7" id="KW-0472">Membrane</keyword>
<dbReference type="GO" id="GO:0016780">
    <property type="term" value="F:phosphotransferase activity, for other substituted phosphate groups"/>
    <property type="evidence" value="ECO:0007669"/>
    <property type="project" value="TreeGrafter"/>
</dbReference>
<reference evidence="10" key="1">
    <citation type="submission" date="2016-11" db="EMBL/GenBank/DDBJ databases">
        <authorList>
            <person name="Varghese N."/>
            <person name="Submissions S."/>
        </authorList>
    </citation>
    <scope>NUCLEOTIDE SEQUENCE [LARGE SCALE GENOMIC DNA]</scope>
    <source>
        <strain evidence="10">DSM 19978</strain>
    </source>
</reference>
<keyword evidence="4 7" id="KW-0812">Transmembrane</keyword>
<organism evidence="9 10">
    <name type="scientific">Flavobacterium fluvii</name>
    <dbReference type="NCBI Taxonomy" id="468056"/>
    <lineage>
        <taxon>Bacteria</taxon>
        <taxon>Pseudomonadati</taxon>
        <taxon>Bacteroidota</taxon>
        <taxon>Flavobacteriia</taxon>
        <taxon>Flavobacteriales</taxon>
        <taxon>Flavobacteriaceae</taxon>
        <taxon>Flavobacterium</taxon>
    </lineage>
</organism>
<dbReference type="OrthoDB" id="9808602at2"/>
<keyword evidence="10" id="KW-1185">Reference proteome</keyword>
<dbReference type="InterPro" id="IPR017475">
    <property type="entry name" value="EPS_sugar_tfrase"/>
</dbReference>
<dbReference type="STRING" id="468056.SAMN05443549_11010"/>
<dbReference type="AlphaFoldDB" id="A0A1M5PDA1"/>
<sequence length="465" mass="54129">MNKKSNKIHFEVSERKVLLRFFDIVFVFLALHCVGIVLNLEYLESSTTHFYYAAVLAFYINGVGTVFEMYDLQVASNQYQVLKSSILTVSTTVLFYLLTPVFSAELPSNRFQILIFYFTVILALVLWRTFYVKFLASNRFVQNVVLVCNQEQVEELVKELEKSDPHYRIVAYVNTVSNNDARLEYHLVQLLEINDLVAFVEENSLFEIVVASHKTDDITVELYQKLLHLLENGTTIREYTQVYENKTQRIPVHYITRDFYKFFPFNRTNNNQLYLLNLKIMETLISILGVLFGILILPLVLIGNAIGNKGKLFYTQERVGKNGKIFQILKFRTMVNNAEKSGIVFSTSNDNRVTAFGKFMRKTRIDEIPQFVNILKGDMAVIGPRPERPFFVKEIAEIMPFYETRHIIKPGLTGWAQVNYSYGESMEDSLIKLQYDLYYIKHRSLFLDLNITLKTISTVLFYRGQ</sequence>
<evidence type="ECO:0000256" key="6">
    <source>
        <dbReference type="ARBA" id="ARBA00023136"/>
    </source>
</evidence>
<dbReference type="Proteomes" id="UP000184516">
    <property type="component" value="Unassembled WGS sequence"/>
</dbReference>
<protein>
    <submittedName>
        <fullName evidence="9">Exopolysaccharide biosynthesis polyprenyl glycosylphosphotransferase</fullName>
    </submittedName>
</protein>
<comment type="similarity">
    <text evidence="2">Belongs to the bacterial sugar transferase family.</text>
</comment>
<feature type="transmembrane region" description="Helical" evidence="7">
    <location>
        <begin position="81"/>
        <end position="99"/>
    </location>
</feature>
<evidence type="ECO:0000256" key="2">
    <source>
        <dbReference type="ARBA" id="ARBA00006464"/>
    </source>
</evidence>
<dbReference type="PANTHER" id="PTHR30576:SF0">
    <property type="entry name" value="UNDECAPRENYL-PHOSPHATE N-ACETYLGALACTOSAMINYL 1-PHOSPHATE TRANSFERASE-RELATED"/>
    <property type="match status" value="1"/>
</dbReference>